<dbReference type="EMBL" id="JBAWTH010000031">
    <property type="protein sequence ID" value="KAL2285370.1"/>
    <property type="molecule type" value="Genomic_DNA"/>
</dbReference>
<keyword evidence="3" id="KW-1185">Reference proteome</keyword>
<dbReference type="Proteomes" id="UP001600888">
    <property type="component" value="Unassembled WGS sequence"/>
</dbReference>
<feature type="compositionally biased region" description="Acidic residues" evidence="1">
    <location>
        <begin position="371"/>
        <end position="381"/>
    </location>
</feature>
<feature type="compositionally biased region" description="Polar residues" evidence="1">
    <location>
        <begin position="299"/>
        <end position="315"/>
    </location>
</feature>
<accession>A0ABR4EST0</accession>
<proteinExistence type="predicted"/>
<reference evidence="2 3" key="1">
    <citation type="submission" date="2024-03" db="EMBL/GenBank/DDBJ databases">
        <title>A high-quality draft genome sequence of Diaporthe vaccinii, a causative agent of upright dieback and viscid rot disease in cranberry plants.</title>
        <authorList>
            <person name="Sarrasin M."/>
            <person name="Lang B.F."/>
            <person name="Burger G."/>
        </authorList>
    </citation>
    <scope>NUCLEOTIDE SEQUENCE [LARGE SCALE GENOMIC DNA]</scope>
    <source>
        <strain evidence="2 3">IS7</strain>
    </source>
</reference>
<feature type="region of interest" description="Disordered" evidence="1">
    <location>
        <begin position="78"/>
        <end position="108"/>
    </location>
</feature>
<name>A0ABR4EST0_9PEZI</name>
<evidence type="ECO:0000313" key="3">
    <source>
        <dbReference type="Proteomes" id="UP001600888"/>
    </source>
</evidence>
<feature type="region of interest" description="Disordered" evidence="1">
    <location>
        <begin position="296"/>
        <end position="423"/>
    </location>
</feature>
<comment type="caution">
    <text evidence="2">The sequence shown here is derived from an EMBL/GenBank/DDBJ whole genome shotgun (WGS) entry which is preliminary data.</text>
</comment>
<protein>
    <recommendedName>
        <fullName evidence="4">C2H2-type domain-containing protein</fullName>
    </recommendedName>
</protein>
<organism evidence="2 3">
    <name type="scientific">Diaporthe vaccinii</name>
    <dbReference type="NCBI Taxonomy" id="105482"/>
    <lineage>
        <taxon>Eukaryota</taxon>
        <taxon>Fungi</taxon>
        <taxon>Dikarya</taxon>
        <taxon>Ascomycota</taxon>
        <taxon>Pezizomycotina</taxon>
        <taxon>Sordariomycetes</taxon>
        <taxon>Sordariomycetidae</taxon>
        <taxon>Diaporthales</taxon>
        <taxon>Diaporthaceae</taxon>
        <taxon>Diaporthe</taxon>
        <taxon>Diaporthe eres species complex</taxon>
    </lineage>
</organism>
<sequence length="423" mass="45895">MFSGLQGIPPTAGGARHPENYHHVNSYVDAHRTLCCEARISNEIEKSSMPTLWDTLFNILMMVPVDGAYWKTDRALGNQRLDRGDSPPDTTPPDRSYRDLEPDEPPIDQLLSGQEGPLTFTCPSEGCNVEGVHAGEYQIHLNRCHSTWEQECGKCGRHFPDVTTMEAHNAINSCLEDDVVDDAAGFFEEHLSCKEDGCSQKCDDKHRDRVAKNAADAADPLGAAIKKLKSDVLKQLQAPPDAAKGQQRCNTCLKLIKGHKAYLVHHQDTKGCKETGDILKSIDADMETAREKIREWLANQPTQAPRTQPRSSSTAEADDAEDGGSGPGPSTAMARKRRQREEDAGTAGRPSKRRRSVRGSPGSAGSTAGGDGDDGEADAMDVDVSASSNVSRLSIRSRRAREEDTDGMDFVGGEGKGKGKARG</sequence>
<evidence type="ECO:0008006" key="4">
    <source>
        <dbReference type="Google" id="ProtNLM"/>
    </source>
</evidence>
<evidence type="ECO:0000256" key="1">
    <source>
        <dbReference type="SAM" id="MobiDB-lite"/>
    </source>
</evidence>
<gene>
    <name evidence="2" type="ORF">FJTKL_08289</name>
</gene>
<evidence type="ECO:0000313" key="2">
    <source>
        <dbReference type="EMBL" id="KAL2285370.1"/>
    </source>
</evidence>
<feature type="compositionally biased region" description="Polar residues" evidence="1">
    <location>
        <begin position="385"/>
        <end position="394"/>
    </location>
</feature>